<dbReference type="PROSITE" id="PS50111">
    <property type="entry name" value="CHEMOTAXIS_TRANSDUC_2"/>
    <property type="match status" value="1"/>
</dbReference>
<dbReference type="InterPro" id="IPR013655">
    <property type="entry name" value="PAS_fold_3"/>
</dbReference>
<dbReference type="Pfam" id="PF08447">
    <property type="entry name" value="PAS_3"/>
    <property type="match status" value="2"/>
</dbReference>
<proteinExistence type="predicted"/>
<feature type="domain" description="PAS" evidence="3">
    <location>
        <begin position="9"/>
        <end position="67"/>
    </location>
</feature>
<dbReference type="PRINTS" id="PR00260">
    <property type="entry name" value="CHEMTRNSDUCR"/>
</dbReference>
<dbReference type="InterPro" id="IPR004089">
    <property type="entry name" value="MCPsignal_dom"/>
</dbReference>
<reference evidence="5 6" key="1">
    <citation type="submission" date="2023-01" db="EMBL/GenBank/DDBJ databases">
        <title>Novel species of the genus Asticcacaulis isolated from rivers.</title>
        <authorList>
            <person name="Lu H."/>
        </authorList>
    </citation>
    <scope>NUCLEOTIDE SEQUENCE [LARGE SCALE GENOMIC DNA]</scope>
    <source>
        <strain evidence="5 6">DXS10W</strain>
    </source>
</reference>
<dbReference type="NCBIfam" id="TIGR00229">
    <property type="entry name" value="sensory_box"/>
    <property type="match status" value="2"/>
</dbReference>
<evidence type="ECO:0000259" key="4">
    <source>
        <dbReference type="PROSITE" id="PS50113"/>
    </source>
</evidence>
<dbReference type="Pfam" id="PF00015">
    <property type="entry name" value="MCPsignal"/>
    <property type="match status" value="1"/>
</dbReference>
<protein>
    <submittedName>
        <fullName evidence="5">PAS domain-containing methyl-accepting chemotaxis protein</fullName>
    </submittedName>
</protein>
<evidence type="ECO:0000313" key="5">
    <source>
        <dbReference type="EMBL" id="MDC7695068.1"/>
    </source>
</evidence>
<organism evidence="5 6">
    <name type="scientific">Asticcacaulis currens</name>
    <dbReference type="NCBI Taxonomy" id="2984210"/>
    <lineage>
        <taxon>Bacteria</taxon>
        <taxon>Pseudomonadati</taxon>
        <taxon>Pseudomonadota</taxon>
        <taxon>Alphaproteobacteria</taxon>
        <taxon>Caulobacterales</taxon>
        <taxon>Caulobacteraceae</taxon>
        <taxon>Asticcacaulis</taxon>
    </lineage>
</organism>
<dbReference type="Proteomes" id="UP001216595">
    <property type="component" value="Unassembled WGS sequence"/>
</dbReference>
<evidence type="ECO:0000256" key="1">
    <source>
        <dbReference type="PROSITE-ProRule" id="PRU00284"/>
    </source>
</evidence>
<dbReference type="PROSITE" id="PS50113">
    <property type="entry name" value="PAC"/>
    <property type="match status" value="2"/>
</dbReference>
<name>A0ABT5IGP1_9CAUL</name>
<dbReference type="InterPro" id="IPR035965">
    <property type="entry name" value="PAS-like_dom_sf"/>
</dbReference>
<dbReference type="PANTHER" id="PTHR24422">
    <property type="entry name" value="CHEMOTAXIS PROTEIN METHYLTRANSFERASE"/>
    <property type="match status" value="1"/>
</dbReference>
<sequence>MFFGSNSSLDKAIFNALDTSQAIIQFTPDGRIISANANFLAAVGYSEREVVGQHHRLFCLPDYVNSEAYRQFWSDLAAGRFQAGEFKRIGNHGKIVWLQASYNPVKDKSGKVVRVLKIASDITEAKAKSLDHAGKVEAISRAQAVIEFTPQGEILTANDNFLTTLGYSLKEIVGQHHRIFCEPQYAQSADYRQFWERLQRGEFQAAEYRRLGKGGKAVYIQASYNPVFDDTGAVIKVVKFATDTTEAVKRRIRNEELSRDVDRQLNAVVKQMTDATQMAAVASTASTETGSVVNAVAAASEELSASVKEIAGNMGQARESVEGIFRHAEGAGRSAGALNDSAASMNNVVEMIREIASQINLLALNATIESARAGEAGRGFAVVASEVKSLANQAARSTETISKEIANMQTVTTEVVGALGIITSSMTAVLDNVSGVASAIEQQNAVSAEISGNMQAAVTAVHEIDQKLGHLSATFNEVTQASEEVKESVEALVA</sequence>
<feature type="domain" description="PAC" evidence="4">
    <location>
        <begin position="82"/>
        <end position="134"/>
    </location>
</feature>
<dbReference type="SMART" id="SM00086">
    <property type="entry name" value="PAC"/>
    <property type="match status" value="2"/>
</dbReference>
<dbReference type="Gene3D" id="3.30.450.20">
    <property type="entry name" value="PAS domain"/>
    <property type="match status" value="2"/>
</dbReference>
<keyword evidence="6" id="KW-1185">Reference proteome</keyword>
<feature type="domain" description="PAC" evidence="4">
    <location>
        <begin position="204"/>
        <end position="256"/>
    </location>
</feature>
<comment type="caution">
    <text evidence="5">The sequence shown here is derived from an EMBL/GenBank/DDBJ whole genome shotgun (WGS) entry which is preliminary data.</text>
</comment>
<evidence type="ECO:0000259" key="2">
    <source>
        <dbReference type="PROSITE" id="PS50111"/>
    </source>
</evidence>
<dbReference type="PANTHER" id="PTHR24422:SF10">
    <property type="entry name" value="CHEMOTAXIS PROTEIN METHYLTRANSFERASE 2"/>
    <property type="match status" value="1"/>
</dbReference>
<gene>
    <name evidence="5" type="ORF">PQU94_12345</name>
</gene>
<dbReference type="InterPro" id="IPR050903">
    <property type="entry name" value="Bact_Chemotaxis_MeTrfase"/>
</dbReference>
<dbReference type="EMBL" id="JAQQKW010000007">
    <property type="protein sequence ID" value="MDC7695068.1"/>
    <property type="molecule type" value="Genomic_DNA"/>
</dbReference>
<evidence type="ECO:0000313" key="6">
    <source>
        <dbReference type="Proteomes" id="UP001216595"/>
    </source>
</evidence>
<dbReference type="InterPro" id="IPR000014">
    <property type="entry name" value="PAS"/>
</dbReference>
<dbReference type="Gene3D" id="1.10.287.950">
    <property type="entry name" value="Methyl-accepting chemotaxis protein"/>
    <property type="match status" value="1"/>
</dbReference>
<dbReference type="SMART" id="SM00283">
    <property type="entry name" value="MA"/>
    <property type="match status" value="1"/>
</dbReference>
<dbReference type="InterPro" id="IPR000700">
    <property type="entry name" value="PAS-assoc_C"/>
</dbReference>
<dbReference type="InterPro" id="IPR001610">
    <property type="entry name" value="PAC"/>
</dbReference>
<dbReference type="CDD" id="cd00130">
    <property type="entry name" value="PAS"/>
    <property type="match status" value="2"/>
</dbReference>
<dbReference type="SMART" id="SM00091">
    <property type="entry name" value="PAS"/>
    <property type="match status" value="2"/>
</dbReference>
<accession>A0ABT5IGP1</accession>
<feature type="domain" description="Methyl-accepting transducer" evidence="2">
    <location>
        <begin position="264"/>
        <end position="486"/>
    </location>
</feature>
<dbReference type="PROSITE" id="PS50112">
    <property type="entry name" value="PAS"/>
    <property type="match status" value="1"/>
</dbReference>
<evidence type="ECO:0000259" key="3">
    <source>
        <dbReference type="PROSITE" id="PS50112"/>
    </source>
</evidence>
<dbReference type="SUPFAM" id="SSF55785">
    <property type="entry name" value="PYP-like sensor domain (PAS domain)"/>
    <property type="match status" value="2"/>
</dbReference>
<dbReference type="RefSeq" id="WP_272741762.1">
    <property type="nucleotide sequence ID" value="NZ_JAQQKW010000007.1"/>
</dbReference>
<dbReference type="InterPro" id="IPR004090">
    <property type="entry name" value="Chemotax_Me-accpt_rcpt"/>
</dbReference>
<dbReference type="SUPFAM" id="SSF58104">
    <property type="entry name" value="Methyl-accepting chemotaxis protein (MCP) signaling domain"/>
    <property type="match status" value="1"/>
</dbReference>
<keyword evidence="1" id="KW-0807">Transducer</keyword>